<evidence type="ECO:0000313" key="7">
    <source>
        <dbReference type="EMBL" id="KKU74940.1"/>
    </source>
</evidence>
<dbReference type="GO" id="GO:0004822">
    <property type="term" value="F:isoleucine-tRNA ligase activity"/>
    <property type="evidence" value="ECO:0007669"/>
    <property type="project" value="InterPro"/>
</dbReference>
<dbReference type="InterPro" id="IPR023586">
    <property type="entry name" value="Ile-tRNA-ligase_type2"/>
</dbReference>
<proteinExistence type="predicted"/>
<name>A0A0G1VXW5_9BACT</name>
<dbReference type="PANTHER" id="PTHR42780">
    <property type="entry name" value="SOLEUCYL-TRNA SYNTHETASE"/>
    <property type="match status" value="1"/>
</dbReference>
<keyword evidence="2" id="KW-0547">Nucleotide-binding</keyword>
<keyword evidence="3" id="KW-0067">ATP-binding</keyword>
<comment type="caution">
    <text evidence="7">The sequence shown here is derived from an EMBL/GenBank/DDBJ whole genome shotgun (WGS) entry which is preliminary data.</text>
</comment>
<keyword evidence="5" id="KW-0030">Aminoacyl-tRNA synthetase</keyword>
<evidence type="ECO:0000256" key="2">
    <source>
        <dbReference type="ARBA" id="ARBA00022741"/>
    </source>
</evidence>
<dbReference type="PATRIC" id="fig|1618749.3.peg.472"/>
<keyword evidence="4" id="KW-0648">Protein biosynthesis</keyword>
<dbReference type="AlphaFoldDB" id="A0A0G1VXW5"/>
<evidence type="ECO:0000256" key="5">
    <source>
        <dbReference type="ARBA" id="ARBA00023146"/>
    </source>
</evidence>
<evidence type="ECO:0000256" key="3">
    <source>
        <dbReference type="ARBA" id="ARBA00022840"/>
    </source>
</evidence>
<dbReference type="Pfam" id="PF00133">
    <property type="entry name" value="tRNA-synt_1"/>
    <property type="match status" value="1"/>
</dbReference>
<dbReference type="InterPro" id="IPR002300">
    <property type="entry name" value="aa-tRNA-synth_Ia"/>
</dbReference>
<feature type="domain" description="Aminoacyl-tRNA synthetase class Ia" evidence="6">
    <location>
        <begin position="9"/>
        <end position="139"/>
    </location>
</feature>
<reference evidence="7 8" key="1">
    <citation type="journal article" date="2015" name="Nature">
        <title>rRNA introns, odd ribosomes, and small enigmatic genomes across a large radiation of phyla.</title>
        <authorList>
            <person name="Brown C.T."/>
            <person name="Hug L.A."/>
            <person name="Thomas B.C."/>
            <person name="Sharon I."/>
            <person name="Castelle C.J."/>
            <person name="Singh A."/>
            <person name="Wilkins M.J."/>
            <person name="Williams K.H."/>
            <person name="Banfield J.F."/>
        </authorList>
    </citation>
    <scope>NUCLEOTIDE SEQUENCE [LARGE SCALE GENOMIC DNA]</scope>
</reference>
<protein>
    <submittedName>
        <fullName evidence="7">Isoleucine-tRNA ligase</fullName>
    </submittedName>
</protein>
<dbReference type="GO" id="GO:0006428">
    <property type="term" value="P:isoleucyl-tRNA aminoacylation"/>
    <property type="evidence" value="ECO:0007669"/>
    <property type="project" value="TreeGrafter"/>
</dbReference>
<feature type="non-terminal residue" evidence="7">
    <location>
        <position position="139"/>
    </location>
</feature>
<evidence type="ECO:0000313" key="8">
    <source>
        <dbReference type="Proteomes" id="UP000034879"/>
    </source>
</evidence>
<evidence type="ECO:0000259" key="6">
    <source>
        <dbReference type="Pfam" id="PF00133"/>
    </source>
</evidence>
<organism evidence="7 8">
    <name type="scientific">Candidatus Nomurabacteria bacterium GW2011_GWB1_47_6</name>
    <dbReference type="NCBI Taxonomy" id="1618749"/>
    <lineage>
        <taxon>Bacteria</taxon>
        <taxon>Candidatus Nomuraibacteriota</taxon>
    </lineage>
</organism>
<dbReference type="SUPFAM" id="SSF52374">
    <property type="entry name" value="Nucleotidylyl transferase"/>
    <property type="match status" value="1"/>
</dbReference>
<dbReference type="GO" id="GO:0005524">
    <property type="term" value="F:ATP binding"/>
    <property type="evidence" value="ECO:0007669"/>
    <property type="project" value="UniProtKB-KW"/>
</dbReference>
<dbReference type="PANTHER" id="PTHR42780:SF1">
    <property type="entry name" value="ISOLEUCINE--TRNA LIGASE, CYTOPLASMIC"/>
    <property type="match status" value="1"/>
</dbReference>
<dbReference type="Proteomes" id="UP000034879">
    <property type="component" value="Unassembled WGS sequence"/>
</dbReference>
<keyword evidence="1 7" id="KW-0436">Ligase</keyword>
<sequence length="139" mass="16644">MATLDEEAVLKFWEESKIFEKSVEQRRDAKPFVFFEGPPTANGRPGIHHFIGRAFKDLFNRYKTMRGYFVLRKSGWDTQGLPVEIETEKILGLKSKREIEEYGVANFNQKARENVWLYQEEWERFTKRIGFWLDLKDPY</sequence>
<evidence type="ECO:0000256" key="4">
    <source>
        <dbReference type="ARBA" id="ARBA00022917"/>
    </source>
</evidence>
<dbReference type="Gene3D" id="3.40.50.620">
    <property type="entry name" value="HUPs"/>
    <property type="match status" value="1"/>
</dbReference>
<dbReference type="InterPro" id="IPR014729">
    <property type="entry name" value="Rossmann-like_a/b/a_fold"/>
</dbReference>
<gene>
    <name evidence="7" type="ORF">UY01_C0024G0008</name>
</gene>
<accession>A0A0G1VXW5</accession>
<dbReference type="EMBL" id="LCOJ01000024">
    <property type="protein sequence ID" value="KKU74940.1"/>
    <property type="molecule type" value="Genomic_DNA"/>
</dbReference>
<evidence type="ECO:0000256" key="1">
    <source>
        <dbReference type="ARBA" id="ARBA00022598"/>
    </source>
</evidence>